<accession>A0AAN6W1C6</accession>
<sequence length="661" mass="74635">MARLKENDKHVRQYPLDIPGATPFERYHHPPLTDWDLIVADILQDFMNPSPATASLYGTPMSSFIPWDNALRRLHQIDPRRFNAIASLHESIWNLSPLPSRTSSGARTSLGDIILSVVERFYLENDCNSFQAFYGASYFGRIITSGHPPPVPDTQKTRAKFLGGQTFVGWDRKPEGPARAEGMRKLNQQTKEQLLGLYNGLPDLDPFTRHYHRPHGLHPRARPIYDMEAGFIYSRVVRRVMKGRGFEDREFVQFPLLFRDGNGNIKLATDAERWRGRGAHRIPRQGERGRRCFSEPPPGSWSSIMFSGLNLGWEIPIPAMRLSQLDRKTRRRSLSRGRIQEMFDWDLDIRQRPGKSRKSTTSESRGGVRRLACENCGDNEHTISGCTMPCGHCGSWSPGEHGYFHRLEVEEGIIDEGVIPDELEESHFAPDCPTAKNNRCRCMAFPVYHTAKRCVIRCRPGCGHPQKYKGNAMTCTYRCCMCGIRKSHAGRNCRLKTCRCGGHHLGQDHSWNPTCGAPGCDRYLCGVHCQRCFGTERPFEEETRECWKCQGLDKRPTVWGEEASKKRRRWEKKVEEVRQPFASGSNGTEGGPKAKQKGQDGARDGPGNVRNGIEEGKTGTQKGYQSIFEGGSVQGDVCSCLAPVKAETCVSVVARPLKVEE</sequence>
<proteinExistence type="predicted"/>
<dbReference type="AlphaFoldDB" id="A0AAN6W1C6"/>
<feature type="region of interest" description="Disordered" evidence="1">
    <location>
        <begin position="561"/>
        <end position="623"/>
    </location>
</feature>
<organism evidence="2 3">
    <name type="scientific">Triangularia setosa</name>
    <dbReference type="NCBI Taxonomy" id="2587417"/>
    <lineage>
        <taxon>Eukaryota</taxon>
        <taxon>Fungi</taxon>
        <taxon>Dikarya</taxon>
        <taxon>Ascomycota</taxon>
        <taxon>Pezizomycotina</taxon>
        <taxon>Sordariomycetes</taxon>
        <taxon>Sordariomycetidae</taxon>
        <taxon>Sordariales</taxon>
        <taxon>Podosporaceae</taxon>
        <taxon>Triangularia</taxon>
    </lineage>
</organism>
<keyword evidence="3" id="KW-1185">Reference proteome</keyword>
<reference evidence="2" key="1">
    <citation type="journal article" date="2023" name="Mol. Phylogenet. Evol.">
        <title>Genome-scale phylogeny and comparative genomics of the fungal order Sordariales.</title>
        <authorList>
            <person name="Hensen N."/>
            <person name="Bonometti L."/>
            <person name="Westerberg I."/>
            <person name="Brannstrom I.O."/>
            <person name="Guillou S."/>
            <person name="Cros-Aarteil S."/>
            <person name="Calhoun S."/>
            <person name="Haridas S."/>
            <person name="Kuo A."/>
            <person name="Mondo S."/>
            <person name="Pangilinan J."/>
            <person name="Riley R."/>
            <person name="LaButti K."/>
            <person name="Andreopoulos B."/>
            <person name="Lipzen A."/>
            <person name="Chen C."/>
            <person name="Yan M."/>
            <person name="Daum C."/>
            <person name="Ng V."/>
            <person name="Clum A."/>
            <person name="Steindorff A."/>
            <person name="Ohm R.A."/>
            <person name="Martin F."/>
            <person name="Silar P."/>
            <person name="Natvig D.O."/>
            <person name="Lalanne C."/>
            <person name="Gautier V."/>
            <person name="Ament-Velasquez S.L."/>
            <person name="Kruys A."/>
            <person name="Hutchinson M.I."/>
            <person name="Powell A.J."/>
            <person name="Barry K."/>
            <person name="Miller A.N."/>
            <person name="Grigoriev I.V."/>
            <person name="Debuchy R."/>
            <person name="Gladieux P."/>
            <person name="Hiltunen Thoren M."/>
            <person name="Johannesson H."/>
        </authorList>
    </citation>
    <scope>NUCLEOTIDE SEQUENCE</scope>
    <source>
        <strain evidence="2">CBS 892.96</strain>
    </source>
</reference>
<protein>
    <submittedName>
        <fullName evidence="2">Uncharacterized protein</fullName>
    </submittedName>
</protein>
<dbReference type="EMBL" id="MU866330">
    <property type="protein sequence ID" value="KAK4173624.1"/>
    <property type="molecule type" value="Genomic_DNA"/>
</dbReference>
<evidence type="ECO:0000313" key="3">
    <source>
        <dbReference type="Proteomes" id="UP001302321"/>
    </source>
</evidence>
<dbReference type="Proteomes" id="UP001302321">
    <property type="component" value="Unassembled WGS sequence"/>
</dbReference>
<evidence type="ECO:0000256" key="1">
    <source>
        <dbReference type="SAM" id="MobiDB-lite"/>
    </source>
</evidence>
<name>A0AAN6W1C6_9PEZI</name>
<comment type="caution">
    <text evidence="2">The sequence shown here is derived from an EMBL/GenBank/DDBJ whole genome shotgun (WGS) entry which is preliminary data.</text>
</comment>
<gene>
    <name evidence="2" type="ORF">QBC36DRAFT_335362</name>
</gene>
<evidence type="ECO:0000313" key="2">
    <source>
        <dbReference type="EMBL" id="KAK4173624.1"/>
    </source>
</evidence>
<reference evidence="2" key="2">
    <citation type="submission" date="2023-05" db="EMBL/GenBank/DDBJ databases">
        <authorList>
            <consortium name="Lawrence Berkeley National Laboratory"/>
            <person name="Steindorff A."/>
            <person name="Hensen N."/>
            <person name="Bonometti L."/>
            <person name="Westerberg I."/>
            <person name="Brannstrom I.O."/>
            <person name="Guillou S."/>
            <person name="Cros-Aarteil S."/>
            <person name="Calhoun S."/>
            <person name="Haridas S."/>
            <person name="Kuo A."/>
            <person name="Mondo S."/>
            <person name="Pangilinan J."/>
            <person name="Riley R."/>
            <person name="Labutti K."/>
            <person name="Andreopoulos B."/>
            <person name="Lipzen A."/>
            <person name="Chen C."/>
            <person name="Yanf M."/>
            <person name="Daum C."/>
            <person name="Ng V."/>
            <person name="Clum A."/>
            <person name="Ohm R."/>
            <person name="Martin F."/>
            <person name="Silar P."/>
            <person name="Natvig D."/>
            <person name="Lalanne C."/>
            <person name="Gautier V."/>
            <person name="Ament-Velasquez S.L."/>
            <person name="Kruys A."/>
            <person name="Hutchinson M.I."/>
            <person name="Powell A.J."/>
            <person name="Barry K."/>
            <person name="Miller A.N."/>
            <person name="Grigoriev I.V."/>
            <person name="Debuchy R."/>
            <person name="Gladieux P."/>
            <person name="Thoren M.H."/>
            <person name="Johannesson H."/>
        </authorList>
    </citation>
    <scope>NUCLEOTIDE SEQUENCE</scope>
    <source>
        <strain evidence="2">CBS 892.96</strain>
    </source>
</reference>